<evidence type="ECO:0000313" key="3">
    <source>
        <dbReference type="Proteomes" id="UP000439123"/>
    </source>
</evidence>
<evidence type="ECO:0000256" key="1">
    <source>
        <dbReference type="SAM" id="MobiDB-lite"/>
    </source>
</evidence>
<protein>
    <submittedName>
        <fullName evidence="2">Uncharacterized protein</fullName>
    </submittedName>
</protein>
<reference evidence="2 3" key="1">
    <citation type="submission" date="2019-10" db="EMBL/GenBank/DDBJ databases">
        <authorList>
            <person name="Karimi E."/>
        </authorList>
    </citation>
    <scope>NUCLEOTIDE SEQUENCE [LARGE SCALE GENOMIC DNA]</scope>
    <source>
        <strain evidence="2">Aeromonas sp. 8C</strain>
    </source>
</reference>
<dbReference type="AlphaFoldDB" id="A0A653LA35"/>
<feature type="region of interest" description="Disordered" evidence="1">
    <location>
        <begin position="1"/>
        <end position="30"/>
    </location>
</feature>
<accession>A0A653LA35</accession>
<evidence type="ECO:0000313" key="2">
    <source>
        <dbReference type="EMBL" id="VXA88416.1"/>
    </source>
</evidence>
<dbReference type="Proteomes" id="UP000439123">
    <property type="component" value="Unassembled WGS sequence"/>
</dbReference>
<sequence length="59" mass="6579">MEICNQPLQPRRSGKPRSLLRPHNGDYRVTHGGKAAKVAALKKDKKEMKIRIITLLTGG</sequence>
<organism evidence="2 3">
    <name type="scientific">Aeromonas veronii</name>
    <dbReference type="NCBI Taxonomy" id="654"/>
    <lineage>
        <taxon>Bacteria</taxon>
        <taxon>Pseudomonadati</taxon>
        <taxon>Pseudomonadota</taxon>
        <taxon>Gammaproteobacteria</taxon>
        <taxon>Aeromonadales</taxon>
        <taxon>Aeromonadaceae</taxon>
        <taxon>Aeromonas</taxon>
    </lineage>
</organism>
<dbReference type="EMBL" id="CABWLC010000020">
    <property type="protein sequence ID" value="VXA88416.1"/>
    <property type="molecule type" value="Genomic_DNA"/>
</dbReference>
<name>A0A653LA35_AERVE</name>
<proteinExistence type="predicted"/>
<gene>
    <name evidence="2" type="ORF">AERO8C_70096</name>
</gene>